<dbReference type="PANTHER" id="PTHR21660">
    <property type="entry name" value="THIOESTERASE SUPERFAMILY MEMBER-RELATED"/>
    <property type="match status" value="1"/>
</dbReference>
<evidence type="ECO:0000259" key="3">
    <source>
        <dbReference type="Pfam" id="PF03061"/>
    </source>
</evidence>
<keyword evidence="5" id="KW-1185">Reference proteome</keyword>
<dbReference type="GO" id="GO:0016787">
    <property type="term" value="F:hydrolase activity"/>
    <property type="evidence" value="ECO:0007669"/>
    <property type="project" value="UniProtKB-KW"/>
</dbReference>
<dbReference type="CDD" id="cd03443">
    <property type="entry name" value="PaaI_thioesterase"/>
    <property type="match status" value="1"/>
</dbReference>
<evidence type="ECO:0000256" key="2">
    <source>
        <dbReference type="ARBA" id="ARBA00022801"/>
    </source>
</evidence>
<dbReference type="SUPFAM" id="SSF54637">
    <property type="entry name" value="Thioesterase/thiol ester dehydrase-isomerase"/>
    <property type="match status" value="1"/>
</dbReference>
<name>A0ABV6NDA9_9BACI</name>
<dbReference type="Gene3D" id="3.10.129.10">
    <property type="entry name" value="Hotdog Thioesterase"/>
    <property type="match status" value="1"/>
</dbReference>
<dbReference type="InterPro" id="IPR039298">
    <property type="entry name" value="ACOT13"/>
</dbReference>
<dbReference type="RefSeq" id="WP_273839711.1">
    <property type="nucleotide sequence ID" value="NZ_JAQQWT010000001.1"/>
</dbReference>
<proteinExistence type="inferred from homology"/>
<dbReference type="EC" id="3.1.2.-" evidence="4"/>
<dbReference type="EMBL" id="JBHLTR010000006">
    <property type="protein sequence ID" value="MFC0558733.1"/>
    <property type="molecule type" value="Genomic_DNA"/>
</dbReference>
<keyword evidence="2 4" id="KW-0378">Hydrolase</keyword>
<dbReference type="InterPro" id="IPR006683">
    <property type="entry name" value="Thioestr_dom"/>
</dbReference>
<organism evidence="4 5">
    <name type="scientific">Halalkalibacter alkalisediminis</name>
    <dbReference type="NCBI Taxonomy" id="935616"/>
    <lineage>
        <taxon>Bacteria</taxon>
        <taxon>Bacillati</taxon>
        <taxon>Bacillota</taxon>
        <taxon>Bacilli</taxon>
        <taxon>Bacillales</taxon>
        <taxon>Bacillaceae</taxon>
        <taxon>Halalkalibacter</taxon>
    </lineage>
</organism>
<dbReference type="Pfam" id="PF03061">
    <property type="entry name" value="4HBT"/>
    <property type="match status" value="1"/>
</dbReference>
<sequence>MEEKQLLHKLNTFLEESSEEERTLLDIIVDGFTKKRRGDYKTYLDAMTHIETRMLDSGEYEIVLPVQPLIENPLKMVHGGMTATLLDTTMGSLVNQSLPADSTALTAEMNVHYLKPGLGKHLRCVASLTHKGKQLCVTEGKVYDQNGKLVAIATATFFIITKPKK</sequence>
<feature type="domain" description="Thioesterase" evidence="3">
    <location>
        <begin position="76"/>
        <end position="151"/>
    </location>
</feature>
<protein>
    <submittedName>
        <fullName evidence="4">PaaI family thioesterase</fullName>
        <ecNumber evidence="4">3.1.2.-</ecNumber>
    </submittedName>
</protein>
<evidence type="ECO:0000313" key="4">
    <source>
        <dbReference type="EMBL" id="MFC0558733.1"/>
    </source>
</evidence>
<dbReference type="Proteomes" id="UP001589833">
    <property type="component" value="Unassembled WGS sequence"/>
</dbReference>
<dbReference type="PANTHER" id="PTHR21660:SF1">
    <property type="entry name" value="ACYL-COENZYME A THIOESTERASE 13"/>
    <property type="match status" value="1"/>
</dbReference>
<evidence type="ECO:0000256" key="1">
    <source>
        <dbReference type="ARBA" id="ARBA00008324"/>
    </source>
</evidence>
<comment type="caution">
    <text evidence="4">The sequence shown here is derived from an EMBL/GenBank/DDBJ whole genome shotgun (WGS) entry which is preliminary data.</text>
</comment>
<evidence type="ECO:0000313" key="5">
    <source>
        <dbReference type="Proteomes" id="UP001589833"/>
    </source>
</evidence>
<gene>
    <name evidence="4" type="ORF">ACFFH4_06680</name>
</gene>
<accession>A0ABV6NDA9</accession>
<reference evidence="4 5" key="1">
    <citation type="submission" date="2024-09" db="EMBL/GenBank/DDBJ databases">
        <authorList>
            <person name="Sun Q."/>
            <person name="Mori K."/>
        </authorList>
    </citation>
    <scope>NUCLEOTIDE SEQUENCE [LARGE SCALE GENOMIC DNA]</scope>
    <source>
        <strain evidence="4 5">NCAIM B.02301</strain>
    </source>
</reference>
<dbReference type="InterPro" id="IPR029069">
    <property type="entry name" value="HotDog_dom_sf"/>
</dbReference>
<dbReference type="NCBIfam" id="TIGR00369">
    <property type="entry name" value="unchar_dom_1"/>
    <property type="match status" value="1"/>
</dbReference>
<dbReference type="InterPro" id="IPR003736">
    <property type="entry name" value="PAAI_dom"/>
</dbReference>
<comment type="similarity">
    <text evidence="1">Belongs to the thioesterase PaaI family.</text>
</comment>